<evidence type="ECO:0000313" key="2">
    <source>
        <dbReference type="EMBL" id="ABW31989.1"/>
    </source>
</evidence>
<dbReference type="Pfam" id="PF03781">
    <property type="entry name" value="FGE-sulfatase"/>
    <property type="match status" value="1"/>
</dbReference>
<dbReference type="InterPro" id="IPR051043">
    <property type="entry name" value="Sulfatase_Mod_Factor_Kinase"/>
</dbReference>
<accession>A8ZLG2</accession>
<dbReference type="InterPro" id="IPR042095">
    <property type="entry name" value="SUMF_sf"/>
</dbReference>
<dbReference type="KEGG" id="amr:AM1_B0270"/>
<dbReference type="SUPFAM" id="SSF56436">
    <property type="entry name" value="C-type lectin-like"/>
    <property type="match status" value="1"/>
</dbReference>
<keyword evidence="3" id="KW-1185">Reference proteome</keyword>
<dbReference type="GO" id="GO:0120147">
    <property type="term" value="F:formylglycine-generating oxidase activity"/>
    <property type="evidence" value="ECO:0007669"/>
    <property type="project" value="TreeGrafter"/>
</dbReference>
<proteinExistence type="predicted"/>
<reference evidence="2 3" key="1">
    <citation type="journal article" date="2008" name="Proc. Natl. Acad. Sci. U.S.A.">
        <title>Niche adaptation and genome expansion in the chlorophyll d-producing cyanobacterium Acaryochloris marina.</title>
        <authorList>
            <person name="Swingley W.D."/>
            <person name="Chen M."/>
            <person name="Cheung P.C."/>
            <person name="Conrad A.L."/>
            <person name="Dejesa L.C."/>
            <person name="Hao J."/>
            <person name="Honchak B.M."/>
            <person name="Karbach L.E."/>
            <person name="Kurdoglu A."/>
            <person name="Lahiri S."/>
            <person name="Mastrian S.D."/>
            <person name="Miyashita H."/>
            <person name="Page L."/>
            <person name="Ramakrishna P."/>
            <person name="Satoh S."/>
            <person name="Sattley W.M."/>
            <person name="Shimada Y."/>
            <person name="Taylor H.L."/>
            <person name="Tomo T."/>
            <person name="Tsuchiya T."/>
            <person name="Wang Z.T."/>
            <person name="Raymond J."/>
            <person name="Mimuro M."/>
            <person name="Blankenship R.E."/>
            <person name="Touchman J.W."/>
        </authorList>
    </citation>
    <scope>NUCLEOTIDE SEQUENCE [LARGE SCALE GENOMIC DNA]</scope>
    <source>
        <strain evidence="3">MBIC 11017</strain>
        <plasmid evidence="3">Plasmid pREB2</plasmid>
    </source>
</reference>
<dbReference type="OrthoDB" id="3981129at2"/>
<evidence type="ECO:0000259" key="1">
    <source>
        <dbReference type="Pfam" id="PF03781"/>
    </source>
</evidence>
<dbReference type="InterPro" id="IPR005532">
    <property type="entry name" value="SUMF_dom"/>
</dbReference>
<geneLocation type="plasmid" evidence="2 3">
    <name>pREB2</name>
</geneLocation>
<dbReference type="PANTHER" id="PTHR23150:SF19">
    <property type="entry name" value="FORMYLGLYCINE-GENERATING ENZYME"/>
    <property type="match status" value="1"/>
</dbReference>
<keyword evidence="2" id="KW-0614">Plasmid</keyword>
<organism evidence="2 3">
    <name type="scientific">Acaryochloris marina (strain MBIC 11017)</name>
    <dbReference type="NCBI Taxonomy" id="329726"/>
    <lineage>
        <taxon>Bacteria</taxon>
        <taxon>Bacillati</taxon>
        <taxon>Cyanobacteriota</taxon>
        <taxon>Cyanophyceae</taxon>
        <taxon>Acaryochloridales</taxon>
        <taxon>Acaryochloridaceae</taxon>
        <taxon>Acaryochloris</taxon>
    </lineage>
</organism>
<dbReference type="HOGENOM" id="CLU_012431_2_4_3"/>
<feature type="domain" description="Sulfatase-modifying factor enzyme-like" evidence="1">
    <location>
        <begin position="33"/>
        <end position="258"/>
    </location>
</feature>
<dbReference type="InterPro" id="IPR016187">
    <property type="entry name" value="CTDL_fold"/>
</dbReference>
<protein>
    <recommendedName>
        <fullName evidence="1">Sulfatase-modifying factor enzyme-like domain-containing protein</fullName>
    </recommendedName>
</protein>
<evidence type="ECO:0000313" key="3">
    <source>
        <dbReference type="Proteomes" id="UP000000268"/>
    </source>
</evidence>
<dbReference type="RefSeq" id="WP_012167137.1">
    <property type="nucleotide sequence ID" value="NC_009927.1"/>
</dbReference>
<sequence length="266" mass="30409">MANTVDSLTLFEYECTNESYTIDLGDDVPLTLMLIPAGELWISNDENESGDTQDKQRQKCIQLPQFLMGTTPVTQEQWRVVAGYEEQDGTVDLSPSAFESDDFPVESVSWYEAVEFCKRLSSKTGKNFHLPSETQWEYACRAETQTAYHFGQKITPKLANYLEDEMIGQTSAVESYSPNRWGLYDMHGNVWEWCQDYYGSDYLDVPSDGSPFWEGDRIDDSSVIRGGSWYSYPWDCRSACRSYNSPESRLSHIGFRVVCSAPRPLQ</sequence>
<gene>
    <name evidence="2" type="ordered locus">AM1_B0270</name>
</gene>
<dbReference type="PANTHER" id="PTHR23150">
    <property type="entry name" value="SULFATASE MODIFYING FACTOR 1, 2"/>
    <property type="match status" value="1"/>
</dbReference>
<dbReference type="EMBL" id="CP000839">
    <property type="protein sequence ID" value="ABW31989.1"/>
    <property type="molecule type" value="Genomic_DNA"/>
</dbReference>
<dbReference type="Proteomes" id="UP000000268">
    <property type="component" value="Plasmid pREB2"/>
</dbReference>
<dbReference type="Gene3D" id="3.90.1580.10">
    <property type="entry name" value="paralog of FGE (formylglycine-generating enzyme)"/>
    <property type="match status" value="1"/>
</dbReference>
<name>A8ZLG2_ACAM1</name>
<dbReference type="AlphaFoldDB" id="A8ZLG2"/>